<dbReference type="GO" id="GO:0000271">
    <property type="term" value="P:polysaccharide biosynthetic process"/>
    <property type="evidence" value="ECO:0007669"/>
    <property type="project" value="InterPro"/>
</dbReference>
<dbReference type="Pfam" id="PF05159">
    <property type="entry name" value="Capsule_synth"/>
    <property type="match status" value="1"/>
</dbReference>
<gene>
    <name evidence="1" type="ORF">AN403_5461</name>
</gene>
<dbReference type="GO" id="GO:0015774">
    <property type="term" value="P:polysaccharide transport"/>
    <property type="evidence" value="ECO:0007669"/>
    <property type="project" value="InterPro"/>
</dbReference>
<dbReference type="OrthoDB" id="543755at2"/>
<comment type="caution">
    <text evidence="1">The sequence shown here is derived from an EMBL/GenBank/DDBJ whole genome shotgun (WGS) entry which is preliminary data.</text>
</comment>
<name>A0A0N8NXX6_PSEFL</name>
<sequence>MSRSVPLESLVEGPGWVGIMSQWVMWKVFHLGEFLDPEGTPRWLWRRGQQRPDGLKAISGIGYKSSSDHARVLCKRWGIPYVALEDGFLRSSSLGVEGDTPMSMVVDPIGIHYLADRPSLLENMLQNPHTLTEAELATARALIALMRSSGIGKYNNAPDLSNDDTLGRDKPLILVVDQTYGDFSIPGGGLCEADFIRMLDAALAENPDADVRVRIHPDCINGHKKSCLLDAALARGVTLENRHVSWASLATRARRVYVGTSQAGLEALIQGVPVTCFGLPFYAGWGLTDDRLPIPRRQARPTLEQLVAAAYIRYCRYVDPLTDQRCDVMTVARQLARQKQQDSQFAGELTVLGVPRRRQPAIRRLLDSRWGRVKFTRNSADLMAAVAREGGKVLVWSTHEPQDLSSHAAAQGIPLWRISPGNATTSLILKRNDSDEQHLVQVRGMPCSQQQALEHHAQPNPRLLDSCPRFRQISRYLKGMFAL</sequence>
<dbReference type="AlphaFoldDB" id="A0A0N8NXX6"/>
<evidence type="ECO:0000313" key="1">
    <source>
        <dbReference type="EMBL" id="KPU61425.1"/>
    </source>
</evidence>
<evidence type="ECO:0000313" key="2">
    <source>
        <dbReference type="Proteomes" id="UP000050349"/>
    </source>
</evidence>
<proteinExistence type="predicted"/>
<protein>
    <submittedName>
        <fullName evidence="1">Capsule polysaccharide biosynthesis family protein</fullName>
    </submittedName>
</protein>
<dbReference type="CDD" id="cd16440">
    <property type="entry name" value="beta_Kdo_transferase_KpsC_1"/>
    <property type="match status" value="1"/>
</dbReference>
<organism evidence="1 2">
    <name type="scientific">Pseudomonas fluorescens</name>
    <dbReference type="NCBI Taxonomy" id="294"/>
    <lineage>
        <taxon>Bacteria</taxon>
        <taxon>Pseudomonadati</taxon>
        <taxon>Pseudomonadota</taxon>
        <taxon>Gammaproteobacteria</taxon>
        <taxon>Pseudomonadales</taxon>
        <taxon>Pseudomonadaceae</taxon>
        <taxon>Pseudomonas</taxon>
    </lineage>
</organism>
<accession>A0A0N8NXX6</accession>
<dbReference type="RefSeq" id="WP_057396243.1">
    <property type="nucleotide sequence ID" value="NZ_LJXB01000055.1"/>
</dbReference>
<dbReference type="PATRIC" id="fig|294.162.peg.836"/>
<reference evidence="1 2" key="1">
    <citation type="submission" date="2015-09" db="EMBL/GenBank/DDBJ databases">
        <authorList>
            <consortium name="Swine Surveillance"/>
        </authorList>
    </citation>
    <scope>NUCLEOTIDE SEQUENCE [LARGE SCALE GENOMIC DNA]</scope>
    <source>
        <strain evidence="1 2">S613</strain>
    </source>
</reference>
<dbReference type="EMBL" id="LJXB01000055">
    <property type="protein sequence ID" value="KPU61425.1"/>
    <property type="molecule type" value="Genomic_DNA"/>
</dbReference>
<dbReference type="InterPro" id="IPR007833">
    <property type="entry name" value="Capsule_polysaccharide_synth"/>
</dbReference>
<dbReference type="Proteomes" id="UP000050349">
    <property type="component" value="Unassembled WGS sequence"/>
</dbReference>